<dbReference type="EMBL" id="JBHLWV010000015">
    <property type="protein sequence ID" value="MFC0314364.1"/>
    <property type="molecule type" value="Genomic_DNA"/>
</dbReference>
<feature type="compositionally biased region" description="Basic and acidic residues" evidence="1">
    <location>
        <begin position="37"/>
        <end position="47"/>
    </location>
</feature>
<organism evidence="3 4">
    <name type="scientific">Gordonia phosphorivorans</name>
    <dbReference type="NCBI Taxonomy" id="1056982"/>
    <lineage>
        <taxon>Bacteria</taxon>
        <taxon>Bacillati</taxon>
        <taxon>Actinomycetota</taxon>
        <taxon>Actinomycetes</taxon>
        <taxon>Mycobacteriales</taxon>
        <taxon>Gordoniaceae</taxon>
        <taxon>Gordonia</taxon>
    </lineage>
</organism>
<dbReference type="InterPro" id="IPR027381">
    <property type="entry name" value="LytR/CpsA/Psr_C"/>
</dbReference>
<dbReference type="Pfam" id="PF13399">
    <property type="entry name" value="LytR_C"/>
    <property type="match status" value="1"/>
</dbReference>
<accession>A0ABV6H661</accession>
<comment type="caution">
    <text evidence="3">The sequence shown here is derived from an EMBL/GenBank/DDBJ whole genome shotgun (WGS) entry which is preliminary data.</text>
</comment>
<evidence type="ECO:0000259" key="2">
    <source>
        <dbReference type="Pfam" id="PF13399"/>
    </source>
</evidence>
<evidence type="ECO:0000313" key="3">
    <source>
        <dbReference type="EMBL" id="MFC0314364.1"/>
    </source>
</evidence>
<evidence type="ECO:0000256" key="1">
    <source>
        <dbReference type="SAM" id="MobiDB-lite"/>
    </source>
</evidence>
<sequence length="174" mass="17470">MNADREPNRLPLRAGAMLLLAVAVVFIGLGWSSAAKSGDESPQEKLAKSGSQSTASSVVSSEGKSSSAATSEAPKSTTAGAADVPALCVLNAGSTKGWAKDVSDQLKSAGFTIGSEPGNLSTSSVTENTIFYGEGQEDAAQKVADAVPGGASLSVRPPAFTRCEGELAVVVVNP</sequence>
<proteinExistence type="predicted"/>
<dbReference type="Proteomes" id="UP001589783">
    <property type="component" value="Unassembled WGS sequence"/>
</dbReference>
<reference evidence="3 4" key="1">
    <citation type="submission" date="2024-09" db="EMBL/GenBank/DDBJ databases">
        <authorList>
            <person name="Sun Q."/>
            <person name="Mori K."/>
        </authorList>
    </citation>
    <scope>NUCLEOTIDE SEQUENCE [LARGE SCALE GENOMIC DNA]</scope>
    <source>
        <strain evidence="3 4">CCM 7957</strain>
    </source>
</reference>
<gene>
    <name evidence="3" type="ORF">ACFFJD_05785</name>
</gene>
<dbReference type="RefSeq" id="WP_382362078.1">
    <property type="nucleotide sequence ID" value="NZ_JBHLWV010000015.1"/>
</dbReference>
<evidence type="ECO:0000313" key="4">
    <source>
        <dbReference type="Proteomes" id="UP001589783"/>
    </source>
</evidence>
<name>A0ABV6H661_9ACTN</name>
<keyword evidence="4" id="KW-1185">Reference proteome</keyword>
<protein>
    <submittedName>
        <fullName evidence="3">LytR C-terminal domain-containing protein</fullName>
    </submittedName>
</protein>
<feature type="region of interest" description="Disordered" evidence="1">
    <location>
        <begin position="35"/>
        <end position="79"/>
    </location>
</feature>
<feature type="domain" description="LytR/CpsA/Psr regulator C-terminal" evidence="2">
    <location>
        <begin position="89"/>
        <end position="154"/>
    </location>
</feature>
<dbReference type="Gene3D" id="3.30.70.2390">
    <property type="match status" value="1"/>
</dbReference>
<feature type="compositionally biased region" description="Low complexity" evidence="1">
    <location>
        <begin position="48"/>
        <end position="73"/>
    </location>
</feature>